<evidence type="ECO:0000259" key="5">
    <source>
        <dbReference type="PROSITE" id="PS50850"/>
    </source>
</evidence>
<feature type="transmembrane region" description="Helical" evidence="3">
    <location>
        <begin position="453"/>
        <end position="475"/>
    </location>
</feature>
<feature type="transmembrane region" description="Helical" evidence="3">
    <location>
        <begin position="544"/>
        <end position="565"/>
    </location>
</feature>
<feature type="transmembrane region" description="Helical" evidence="3">
    <location>
        <begin position="157"/>
        <end position="183"/>
    </location>
</feature>
<dbReference type="OrthoDB" id="2213137at2759"/>
<feature type="transmembrane region" description="Helical" evidence="3">
    <location>
        <begin position="481"/>
        <end position="504"/>
    </location>
</feature>
<dbReference type="AlphaFoldDB" id="R7V314"/>
<dbReference type="OMA" id="NWAVTRI"/>
<reference evidence="6 8" key="2">
    <citation type="journal article" date="2013" name="Nature">
        <title>Insights into bilaterian evolution from three spiralian genomes.</title>
        <authorList>
            <person name="Simakov O."/>
            <person name="Marletaz F."/>
            <person name="Cho S.J."/>
            <person name="Edsinger-Gonzales E."/>
            <person name="Havlak P."/>
            <person name="Hellsten U."/>
            <person name="Kuo D.H."/>
            <person name="Larsson T."/>
            <person name="Lv J."/>
            <person name="Arendt D."/>
            <person name="Savage R."/>
            <person name="Osoegawa K."/>
            <person name="de Jong P."/>
            <person name="Grimwood J."/>
            <person name="Chapman J.A."/>
            <person name="Shapiro H."/>
            <person name="Aerts A."/>
            <person name="Otillar R.P."/>
            <person name="Terry A.Y."/>
            <person name="Boore J.L."/>
            <person name="Grigoriev I.V."/>
            <person name="Lindberg D.R."/>
            <person name="Seaver E.C."/>
            <person name="Weisblat D.A."/>
            <person name="Putnam N.H."/>
            <person name="Rokhsar D.S."/>
        </authorList>
    </citation>
    <scope>NUCLEOTIDE SEQUENCE</scope>
    <source>
        <strain evidence="6 8">I ESC-2004</strain>
    </source>
</reference>
<dbReference type="PANTHER" id="PTHR11360:SF286">
    <property type="entry name" value="GH22266P"/>
    <property type="match status" value="1"/>
</dbReference>
<keyword evidence="3" id="KW-0812">Transmembrane</keyword>
<dbReference type="PROSITE" id="PS50850">
    <property type="entry name" value="MFS"/>
    <property type="match status" value="1"/>
</dbReference>
<feature type="transmembrane region" description="Helical" evidence="3">
    <location>
        <begin position="217"/>
        <end position="239"/>
    </location>
</feature>
<feature type="transmembrane region" description="Helical" evidence="3">
    <location>
        <begin position="516"/>
        <end position="538"/>
    </location>
</feature>
<evidence type="ECO:0000256" key="4">
    <source>
        <dbReference type="SAM" id="SignalP"/>
    </source>
</evidence>
<accession>R7V314</accession>
<keyword evidence="3" id="KW-1133">Transmembrane helix</keyword>
<evidence type="ECO:0000256" key="3">
    <source>
        <dbReference type="SAM" id="Phobius"/>
    </source>
</evidence>
<feature type="chain" id="PRO_5008788659" description="Major facilitator superfamily (MFS) profile domain-containing protein" evidence="4">
    <location>
        <begin position="20"/>
        <end position="587"/>
    </location>
</feature>
<name>R7V314_CAPTE</name>
<proteinExistence type="predicted"/>
<dbReference type="InterPro" id="IPR050327">
    <property type="entry name" value="Proton-linked_MCT"/>
</dbReference>
<dbReference type="InterPro" id="IPR020846">
    <property type="entry name" value="MFS_dom"/>
</dbReference>
<dbReference type="CDD" id="cd17352">
    <property type="entry name" value="MFS_MCT_SLC16"/>
    <property type="match status" value="1"/>
</dbReference>
<dbReference type="GO" id="GO:0016020">
    <property type="term" value="C:membrane"/>
    <property type="evidence" value="ECO:0007669"/>
    <property type="project" value="UniProtKB-SubCell"/>
</dbReference>
<dbReference type="Gene3D" id="1.20.1250.20">
    <property type="entry name" value="MFS general substrate transporter like domains"/>
    <property type="match status" value="2"/>
</dbReference>
<feature type="region of interest" description="Disordered" evidence="2">
    <location>
        <begin position="18"/>
        <end position="45"/>
    </location>
</feature>
<comment type="subcellular location">
    <subcellularLocation>
        <location evidence="1">Membrane</location>
        <topology evidence="1">Multi-pass membrane protein</topology>
    </subcellularLocation>
</comment>
<dbReference type="EnsemblMetazoa" id="CapteT191074">
    <property type="protein sequence ID" value="CapteP191074"/>
    <property type="gene ID" value="CapteG191074"/>
</dbReference>
<dbReference type="PANTHER" id="PTHR11360">
    <property type="entry name" value="MONOCARBOXYLATE TRANSPORTER"/>
    <property type="match status" value="1"/>
</dbReference>
<feature type="domain" description="Major facilitator superfamily (MFS) profile" evidence="5">
    <location>
        <begin position="64"/>
        <end position="570"/>
    </location>
</feature>
<evidence type="ECO:0000256" key="1">
    <source>
        <dbReference type="ARBA" id="ARBA00004141"/>
    </source>
</evidence>
<keyword evidence="3" id="KW-0472">Membrane</keyword>
<feature type="transmembrane region" description="Helical" evidence="3">
    <location>
        <begin position="105"/>
        <end position="125"/>
    </location>
</feature>
<dbReference type="EMBL" id="AMQN01005987">
    <property type="status" value="NOT_ANNOTATED_CDS"/>
    <property type="molecule type" value="Genomic_DNA"/>
</dbReference>
<feature type="transmembrane region" description="Helical" evidence="3">
    <location>
        <begin position="190"/>
        <end position="211"/>
    </location>
</feature>
<protein>
    <recommendedName>
        <fullName evidence="5">Major facilitator superfamily (MFS) profile domain-containing protein</fullName>
    </recommendedName>
</protein>
<dbReference type="InterPro" id="IPR036259">
    <property type="entry name" value="MFS_trans_sf"/>
</dbReference>
<keyword evidence="4" id="KW-0732">Signal</keyword>
<dbReference type="GO" id="GO:0008028">
    <property type="term" value="F:monocarboxylic acid transmembrane transporter activity"/>
    <property type="evidence" value="ECO:0007669"/>
    <property type="project" value="TreeGrafter"/>
</dbReference>
<sequence length="587" mass="62658">MALMVQCLVALLSPAGWTGEEKREEGKEEEEERKNGIAANKSKQDSEEDSLTALLPAPLDGGWGWVVLAASFVCSAVVEGLITLLGILLPDLLSHFGGTRAKTTIAGSLMTGSFLLTGPFVCFVLNKFGCRLTTMLGAVITTLALILSTFAPTLEIFILFYGAMAGLGVGFIYLPATVMVGFYFEKKRALATGIATSGAGAGLVIFSSTAAPLLEHWGWRFTLIVVAMMTLQVGVMGALMRPLADNYPSNGPFLSNATLDGVIDEERDGKKRYDHLVFSAEKPSYSQSCGHLAPPPSPGVKSTAVSTSCHHLHSWDVRPVAKPLMRDDIFYSGSIANLPEYKAQPDRDHYMMSYSSIAMDADNAPAASQSCWQSLSSLIDFAMLKNLPYIVILIANFLVQFAMFIPVVFIVDFALSLQVDATTAASLISAIGVSNAFGRALSGLISTFPWCNCLYLTAVSQFLVGLSTFLAPVLCYNYASLMVYAVVFGVSIGVFVPLTTVLLVQYVGLHRLTNAYGVLSMVKGVASLLGPPIAGAILDKSSSVSLAFSLAASVFTAASLVFLLVPIASKFQAKKSPLHDEQISTHV</sequence>
<dbReference type="EMBL" id="KB297286">
    <property type="protein sequence ID" value="ELU10706.1"/>
    <property type="molecule type" value="Genomic_DNA"/>
</dbReference>
<gene>
    <name evidence="6" type="ORF">CAPTEDRAFT_191074</name>
</gene>
<feature type="signal peptide" evidence="4">
    <location>
        <begin position="1"/>
        <end position="19"/>
    </location>
</feature>
<organism evidence="6">
    <name type="scientific">Capitella teleta</name>
    <name type="common">Polychaete worm</name>
    <dbReference type="NCBI Taxonomy" id="283909"/>
    <lineage>
        <taxon>Eukaryota</taxon>
        <taxon>Metazoa</taxon>
        <taxon>Spiralia</taxon>
        <taxon>Lophotrochozoa</taxon>
        <taxon>Annelida</taxon>
        <taxon>Polychaeta</taxon>
        <taxon>Sedentaria</taxon>
        <taxon>Scolecida</taxon>
        <taxon>Capitellidae</taxon>
        <taxon>Capitella</taxon>
    </lineage>
</organism>
<reference evidence="8" key="1">
    <citation type="submission" date="2012-12" db="EMBL/GenBank/DDBJ databases">
        <authorList>
            <person name="Hellsten U."/>
            <person name="Grimwood J."/>
            <person name="Chapman J.A."/>
            <person name="Shapiro H."/>
            <person name="Aerts A."/>
            <person name="Otillar R.P."/>
            <person name="Terry A.Y."/>
            <person name="Boore J.L."/>
            <person name="Simakov O."/>
            <person name="Marletaz F."/>
            <person name="Cho S.-J."/>
            <person name="Edsinger-Gonzales E."/>
            <person name="Havlak P."/>
            <person name="Kuo D.-H."/>
            <person name="Larsson T."/>
            <person name="Lv J."/>
            <person name="Arendt D."/>
            <person name="Savage R."/>
            <person name="Osoegawa K."/>
            <person name="de Jong P."/>
            <person name="Lindberg D.R."/>
            <person name="Seaver E.C."/>
            <person name="Weisblat D.A."/>
            <person name="Putnam N.H."/>
            <person name="Grigoriev I.V."/>
            <person name="Rokhsar D.S."/>
        </authorList>
    </citation>
    <scope>NUCLEOTIDE SEQUENCE</scope>
    <source>
        <strain evidence="8">I ESC-2004</strain>
    </source>
</reference>
<dbReference type="Proteomes" id="UP000014760">
    <property type="component" value="Unassembled WGS sequence"/>
</dbReference>
<feature type="transmembrane region" description="Helical" evidence="3">
    <location>
        <begin position="387"/>
        <end position="411"/>
    </location>
</feature>
<reference evidence="7" key="3">
    <citation type="submission" date="2015-06" db="UniProtKB">
        <authorList>
            <consortium name="EnsemblMetazoa"/>
        </authorList>
    </citation>
    <scope>IDENTIFICATION</scope>
</reference>
<feature type="transmembrane region" description="Helical" evidence="3">
    <location>
        <begin position="423"/>
        <end position="441"/>
    </location>
</feature>
<evidence type="ECO:0000256" key="2">
    <source>
        <dbReference type="SAM" id="MobiDB-lite"/>
    </source>
</evidence>
<dbReference type="SUPFAM" id="SSF103473">
    <property type="entry name" value="MFS general substrate transporter"/>
    <property type="match status" value="1"/>
</dbReference>
<dbReference type="Pfam" id="PF07690">
    <property type="entry name" value="MFS_1"/>
    <property type="match status" value="1"/>
</dbReference>
<dbReference type="InterPro" id="IPR011701">
    <property type="entry name" value="MFS"/>
</dbReference>
<feature type="transmembrane region" description="Helical" evidence="3">
    <location>
        <begin position="63"/>
        <end position="85"/>
    </location>
</feature>
<evidence type="ECO:0000313" key="8">
    <source>
        <dbReference type="Proteomes" id="UP000014760"/>
    </source>
</evidence>
<feature type="transmembrane region" description="Helical" evidence="3">
    <location>
        <begin position="132"/>
        <end position="151"/>
    </location>
</feature>
<evidence type="ECO:0000313" key="6">
    <source>
        <dbReference type="EMBL" id="ELU10706.1"/>
    </source>
</evidence>
<keyword evidence="8" id="KW-1185">Reference proteome</keyword>
<dbReference type="HOGENOM" id="CLU_001265_59_2_1"/>
<evidence type="ECO:0000313" key="7">
    <source>
        <dbReference type="EnsemblMetazoa" id="CapteP191074"/>
    </source>
</evidence>